<organism evidence="3 4">
    <name type="scientific">Monoraphidium neglectum</name>
    <dbReference type="NCBI Taxonomy" id="145388"/>
    <lineage>
        <taxon>Eukaryota</taxon>
        <taxon>Viridiplantae</taxon>
        <taxon>Chlorophyta</taxon>
        <taxon>core chlorophytes</taxon>
        <taxon>Chlorophyceae</taxon>
        <taxon>CS clade</taxon>
        <taxon>Sphaeropleales</taxon>
        <taxon>Selenastraceae</taxon>
        <taxon>Monoraphidium</taxon>
    </lineage>
</organism>
<proteinExistence type="predicted"/>
<accession>A0A0D2N4P1</accession>
<feature type="region of interest" description="Disordered" evidence="1">
    <location>
        <begin position="279"/>
        <end position="307"/>
    </location>
</feature>
<feature type="region of interest" description="Disordered" evidence="1">
    <location>
        <begin position="229"/>
        <end position="252"/>
    </location>
</feature>
<protein>
    <recommendedName>
        <fullName evidence="5">Hexosyltransferase</fullName>
    </recommendedName>
</protein>
<evidence type="ECO:0000313" key="4">
    <source>
        <dbReference type="Proteomes" id="UP000054498"/>
    </source>
</evidence>
<keyword evidence="4" id="KW-1185">Reference proteome</keyword>
<feature type="chain" id="PRO_5002247470" description="Hexosyltransferase" evidence="2">
    <location>
        <begin position="24"/>
        <end position="527"/>
    </location>
</feature>
<dbReference type="EMBL" id="KK101404">
    <property type="protein sequence ID" value="KIZ01011.1"/>
    <property type="molecule type" value="Genomic_DNA"/>
</dbReference>
<evidence type="ECO:0000256" key="1">
    <source>
        <dbReference type="SAM" id="MobiDB-lite"/>
    </source>
</evidence>
<evidence type="ECO:0000313" key="3">
    <source>
        <dbReference type="EMBL" id="KIZ01011.1"/>
    </source>
</evidence>
<feature type="compositionally biased region" description="Low complexity" evidence="1">
    <location>
        <begin position="229"/>
        <end position="244"/>
    </location>
</feature>
<dbReference type="AlphaFoldDB" id="A0A0D2N4P1"/>
<reference evidence="3 4" key="1">
    <citation type="journal article" date="2013" name="BMC Genomics">
        <title>Reconstruction of the lipid metabolism for the microalga Monoraphidium neglectum from its genome sequence reveals characteristics suitable for biofuel production.</title>
        <authorList>
            <person name="Bogen C."/>
            <person name="Al-Dilaimi A."/>
            <person name="Albersmeier A."/>
            <person name="Wichmann J."/>
            <person name="Grundmann M."/>
            <person name="Rupp O."/>
            <person name="Lauersen K.J."/>
            <person name="Blifernez-Klassen O."/>
            <person name="Kalinowski J."/>
            <person name="Goesmann A."/>
            <person name="Mussgnug J.H."/>
            <person name="Kruse O."/>
        </authorList>
    </citation>
    <scope>NUCLEOTIDE SEQUENCE [LARGE SCALE GENOMIC DNA]</scope>
    <source>
        <strain evidence="3 4">SAG 48.87</strain>
    </source>
</reference>
<name>A0A0D2N4P1_9CHLO</name>
<keyword evidence="2" id="KW-0732">Signal</keyword>
<evidence type="ECO:0000256" key="2">
    <source>
        <dbReference type="SAM" id="SignalP"/>
    </source>
</evidence>
<gene>
    <name evidence="3" type="ORF">MNEG_6952</name>
</gene>
<dbReference type="RefSeq" id="XP_013900030.1">
    <property type="nucleotide sequence ID" value="XM_014044576.1"/>
</dbReference>
<sequence>MRPRRAAAVAAIAIFIATSSASAASLSPPAAPSPPGPAPLPGLDARLVALAGRRKTLVLYSVASLSDTTALENLRHFVSTAVPAAAPGPVHYVFLMPPAISAAAAAGASADADTAVDAGAEGGDSPARTAAAETAARTLPPLPSGANARYVAGAPACAHGWGAFGWYLQEGDPGAAAAYDALVFLSSSMAGPFLPRYVQGRLHWLTPFLRKLDGHARIVSPTISCARTRAPGAGRGAPAAATAAGAGGSSRRVPHPELGAVALDAEALRFLLALNDEEGAPGARGASPTGAAQQRELREGGRRDGGGSGGGGGVFGCYASAAVAEHHVAAAAAEAVLQRGWSIDSLMLRYQGINWVREPQHWHCNAGLSPQQGDWLYDGVPLDPLEVMFVPRQAHLVARDAAAAAHAGRLQAWAQASAGSPETALASAAANGHRVAAARARRLARLEADAMSGAACFDADYYAAVHPDLGMLAGDAAALYRHYELHGMAEGRRHRWRCEPLREALVVAPLQRVVRALADADADVAGA</sequence>
<dbReference type="KEGG" id="mng:MNEG_6952"/>
<evidence type="ECO:0008006" key="5">
    <source>
        <dbReference type="Google" id="ProtNLM"/>
    </source>
</evidence>
<dbReference type="Proteomes" id="UP000054498">
    <property type="component" value="Unassembled WGS sequence"/>
</dbReference>
<dbReference type="OrthoDB" id="526941at2759"/>
<feature type="signal peptide" evidence="2">
    <location>
        <begin position="1"/>
        <end position="23"/>
    </location>
</feature>
<dbReference type="STRING" id="145388.A0A0D2N4P1"/>
<feature type="compositionally biased region" description="Basic and acidic residues" evidence="1">
    <location>
        <begin position="295"/>
        <end position="305"/>
    </location>
</feature>
<dbReference type="GeneID" id="25739828"/>